<dbReference type="SMART" id="SM00387">
    <property type="entry name" value="HATPase_c"/>
    <property type="match status" value="1"/>
</dbReference>
<dbReference type="EC" id="2.7.13.3" evidence="3"/>
<evidence type="ECO:0000256" key="9">
    <source>
        <dbReference type="SAM" id="MobiDB-lite"/>
    </source>
</evidence>
<dbReference type="PANTHER" id="PTHR45453">
    <property type="entry name" value="PHOSPHATE REGULON SENSOR PROTEIN PHOR"/>
    <property type="match status" value="1"/>
</dbReference>
<keyword evidence="10" id="KW-0812">Transmembrane</keyword>
<feature type="transmembrane region" description="Helical" evidence="10">
    <location>
        <begin position="209"/>
        <end position="229"/>
    </location>
</feature>
<dbReference type="InterPro" id="IPR003661">
    <property type="entry name" value="HisK_dim/P_dom"/>
</dbReference>
<keyword evidence="4" id="KW-0597">Phosphoprotein</keyword>
<evidence type="ECO:0000259" key="12">
    <source>
        <dbReference type="PROSITE" id="PS50885"/>
    </source>
</evidence>
<dbReference type="SUPFAM" id="SSF158472">
    <property type="entry name" value="HAMP domain-like"/>
    <property type="match status" value="1"/>
</dbReference>
<feature type="domain" description="Histidine kinase" evidence="11">
    <location>
        <begin position="296"/>
        <end position="511"/>
    </location>
</feature>
<reference evidence="13 14" key="1">
    <citation type="submission" date="2016-11" db="EMBL/GenBank/DDBJ databases">
        <authorList>
            <person name="Jaros S."/>
            <person name="Januszkiewicz K."/>
            <person name="Wedrychowicz H."/>
        </authorList>
    </citation>
    <scope>NUCLEOTIDE SEQUENCE [LARGE SCALE GENOMIC DNA]</scope>
    <source>
        <strain evidence="13 14">DSM 17477</strain>
    </source>
</reference>
<keyword evidence="5" id="KW-0808">Transferase</keyword>
<feature type="domain" description="HAMP" evidence="12">
    <location>
        <begin position="235"/>
        <end position="288"/>
    </location>
</feature>
<dbReference type="SUPFAM" id="SSF55874">
    <property type="entry name" value="ATPase domain of HSP90 chaperone/DNA topoisomerase II/histidine kinase"/>
    <property type="match status" value="1"/>
</dbReference>
<name>A0A1M6H2Q0_9FIRM</name>
<feature type="transmembrane region" description="Helical" evidence="10">
    <location>
        <begin position="85"/>
        <end position="104"/>
    </location>
</feature>
<dbReference type="AlphaFoldDB" id="A0A1M6H2Q0"/>
<evidence type="ECO:0000256" key="4">
    <source>
        <dbReference type="ARBA" id="ARBA00022553"/>
    </source>
</evidence>
<dbReference type="EMBL" id="FQZL01000012">
    <property type="protein sequence ID" value="SHJ16478.1"/>
    <property type="molecule type" value="Genomic_DNA"/>
</dbReference>
<dbReference type="InterPro" id="IPR005467">
    <property type="entry name" value="His_kinase_dom"/>
</dbReference>
<accession>A0A1M6H2Q0</accession>
<dbReference type="SUPFAM" id="SSF47384">
    <property type="entry name" value="Homodimeric domain of signal transducing histidine kinase"/>
    <property type="match status" value="1"/>
</dbReference>
<dbReference type="Pfam" id="PF02518">
    <property type="entry name" value="HATPase_c"/>
    <property type="match status" value="1"/>
</dbReference>
<dbReference type="Pfam" id="PF00672">
    <property type="entry name" value="HAMP"/>
    <property type="match status" value="1"/>
</dbReference>
<dbReference type="PROSITE" id="PS50885">
    <property type="entry name" value="HAMP"/>
    <property type="match status" value="1"/>
</dbReference>
<dbReference type="GO" id="GO:0000155">
    <property type="term" value="F:phosphorelay sensor kinase activity"/>
    <property type="evidence" value="ECO:0007669"/>
    <property type="project" value="InterPro"/>
</dbReference>
<evidence type="ECO:0000256" key="7">
    <source>
        <dbReference type="ARBA" id="ARBA00023012"/>
    </source>
</evidence>
<comment type="subcellular location">
    <subcellularLocation>
        <location evidence="2">Membrane</location>
    </subcellularLocation>
</comment>
<protein>
    <recommendedName>
        <fullName evidence="3">histidine kinase</fullName>
        <ecNumber evidence="3">2.7.13.3</ecNumber>
    </recommendedName>
</protein>
<comment type="catalytic activity">
    <reaction evidence="1">
        <text>ATP + protein L-histidine = ADP + protein N-phospho-L-histidine.</text>
        <dbReference type="EC" id="2.7.13.3"/>
    </reaction>
</comment>
<gene>
    <name evidence="13" type="ORF">SAMN02745751_01895</name>
</gene>
<evidence type="ECO:0000313" key="14">
    <source>
        <dbReference type="Proteomes" id="UP000184052"/>
    </source>
</evidence>
<dbReference type="Pfam" id="PF00512">
    <property type="entry name" value="HisKA"/>
    <property type="match status" value="1"/>
</dbReference>
<feature type="compositionally biased region" description="Basic residues" evidence="9">
    <location>
        <begin position="16"/>
        <end position="29"/>
    </location>
</feature>
<dbReference type="InterPro" id="IPR036097">
    <property type="entry name" value="HisK_dim/P_sf"/>
</dbReference>
<dbReference type="PROSITE" id="PS50109">
    <property type="entry name" value="HIS_KIN"/>
    <property type="match status" value="1"/>
</dbReference>
<dbReference type="InterPro" id="IPR004358">
    <property type="entry name" value="Sig_transdc_His_kin-like_C"/>
</dbReference>
<dbReference type="STRING" id="1121476.SAMN02745751_01895"/>
<dbReference type="CDD" id="cd06225">
    <property type="entry name" value="HAMP"/>
    <property type="match status" value="1"/>
</dbReference>
<evidence type="ECO:0000313" key="13">
    <source>
        <dbReference type="EMBL" id="SHJ16478.1"/>
    </source>
</evidence>
<sequence>MNKTDGKKKAVMNMKEKKKMKAERKKHKTDKNGENLEKEKLSILDNLLFRILFAPFIFIGRIFYNLRKKIRLSISFKISTVYLGLYIISIVIVILAAVFGYLAYKIIDLENTGENYSDLVLKKTIGENEKLEDYLIDERLAGVAIYDSNYNQIVNTNSFEEVYMENSFYRIDRMATSRVYIYSSSAYYNSSLYHMNIYFDISGLIEETFIIGFFITCAGLLGMIIIAAMGPSASKKIVKPINDMTEVTRTISANNINTRLNVKASQYELKELAETFNHMMDRIESDYIKQQQFVSDASHELRTPIAVLKGYADMLDRWGKDDKEVLQESLDAIKNEANNMQDLVEKLLFIARNDKKTLKLNKEEFNINEVIEEVYRETKMIDTSHDITSSVCQGVIIYADKNRIKQAIRIFVENARKFTPEQGKIDISCTRDDEYAIITVKDNGMGIKSKDLKKVFDRFYRAEESRVKESGGHGLGLSIAKIIVLGHRGKIKVKSNYTEGSRFSILLPYIKSVD</sequence>
<dbReference type="FunFam" id="1.10.287.130:FF:000001">
    <property type="entry name" value="Two-component sensor histidine kinase"/>
    <property type="match status" value="1"/>
</dbReference>
<dbReference type="CDD" id="cd00075">
    <property type="entry name" value="HATPase"/>
    <property type="match status" value="1"/>
</dbReference>
<evidence type="ECO:0000256" key="10">
    <source>
        <dbReference type="SAM" id="Phobius"/>
    </source>
</evidence>
<feature type="region of interest" description="Disordered" evidence="9">
    <location>
        <begin position="1"/>
        <end position="31"/>
    </location>
</feature>
<keyword evidence="7" id="KW-0902">Two-component regulatory system</keyword>
<dbReference type="Gene3D" id="6.10.340.10">
    <property type="match status" value="1"/>
</dbReference>
<feature type="transmembrane region" description="Helical" evidence="10">
    <location>
        <begin position="47"/>
        <end position="64"/>
    </location>
</feature>
<dbReference type="CDD" id="cd00082">
    <property type="entry name" value="HisKA"/>
    <property type="match status" value="1"/>
</dbReference>
<organism evidence="13 14">
    <name type="scientific">Dethiosulfatibacter aminovorans DSM 17477</name>
    <dbReference type="NCBI Taxonomy" id="1121476"/>
    <lineage>
        <taxon>Bacteria</taxon>
        <taxon>Bacillati</taxon>
        <taxon>Bacillota</taxon>
        <taxon>Tissierellia</taxon>
        <taxon>Dethiosulfatibacter</taxon>
    </lineage>
</organism>
<keyword evidence="8 10" id="KW-0472">Membrane</keyword>
<dbReference type="SMART" id="SM00388">
    <property type="entry name" value="HisKA"/>
    <property type="match status" value="1"/>
</dbReference>
<evidence type="ECO:0000256" key="2">
    <source>
        <dbReference type="ARBA" id="ARBA00004370"/>
    </source>
</evidence>
<dbReference type="PANTHER" id="PTHR45453:SF1">
    <property type="entry name" value="PHOSPHATE REGULON SENSOR PROTEIN PHOR"/>
    <property type="match status" value="1"/>
</dbReference>
<evidence type="ECO:0000259" key="11">
    <source>
        <dbReference type="PROSITE" id="PS50109"/>
    </source>
</evidence>
<dbReference type="InterPro" id="IPR036890">
    <property type="entry name" value="HATPase_C_sf"/>
</dbReference>
<evidence type="ECO:0000256" key="6">
    <source>
        <dbReference type="ARBA" id="ARBA00022777"/>
    </source>
</evidence>
<dbReference type="Proteomes" id="UP000184052">
    <property type="component" value="Unassembled WGS sequence"/>
</dbReference>
<evidence type="ECO:0000256" key="1">
    <source>
        <dbReference type="ARBA" id="ARBA00000085"/>
    </source>
</evidence>
<dbReference type="RefSeq" id="WP_094762821.1">
    <property type="nucleotide sequence ID" value="NZ_FQZL01000012.1"/>
</dbReference>
<dbReference type="InterPro" id="IPR003660">
    <property type="entry name" value="HAMP_dom"/>
</dbReference>
<dbReference type="GO" id="GO:0016036">
    <property type="term" value="P:cellular response to phosphate starvation"/>
    <property type="evidence" value="ECO:0007669"/>
    <property type="project" value="TreeGrafter"/>
</dbReference>
<keyword evidence="10" id="KW-1133">Transmembrane helix</keyword>
<dbReference type="InterPro" id="IPR003594">
    <property type="entry name" value="HATPase_dom"/>
</dbReference>
<dbReference type="SMART" id="SM00304">
    <property type="entry name" value="HAMP"/>
    <property type="match status" value="1"/>
</dbReference>
<evidence type="ECO:0000256" key="8">
    <source>
        <dbReference type="ARBA" id="ARBA00023136"/>
    </source>
</evidence>
<dbReference type="InterPro" id="IPR050351">
    <property type="entry name" value="BphY/WalK/GraS-like"/>
</dbReference>
<dbReference type="OrthoDB" id="9762826at2"/>
<keyword evidence="14" id="KW-1185">Reference proteome</keyword>
<evidence type="ECO:0000256" key="5">
    <source>
        <dbReference type="ARBA" id="ARBA00022679"/>
    </source>
</evidence>
<proteinExistence type="predicted"/>
<dbReference type="Gene3D" id="1.10.287.130">
    <property type="match status" value="1"/>
</dbReference>
<dbReference type="Gene3D" id="3.30.565.10">
    <property type="entry name" value="Histidine kinase-like ATPase, C-terminal domain"/>
    <property type="match status" value="1"/>
</dbReference>
<dbReference type="FunFam" id="3.30.565.10:FF:000006">
    <property type="entry name" value="Sensor histidine kinase WalK"/>
    <property type="match status" value="1"/>
</dbReference>
<dbReference type="GO" id="GO:0004721">
    <property type="term" value="F:phosphoprotein phosphatase activity"/>
    <property type="evidence" value="ECO:0007669"/>
    <property type="project" value="TreeGrafter"/>
</dbReference>
<keyword evidence="6 13" id="KW-0418">Kinase</keyword>
<dbReference type="GO" id="GO:0005886">
    <property type="term" value="C:plasma membrane"/>
    <property type="evidence" value="ECO:0007669"/>
    <property type="project" value="TreeGrafter"/>
</dbReference>
<dbReference type="PRINTS" id="PR00344">
    <property type="entry name" value="BCTRLSENSOR"/>
</dbReference>
<evidence type="ECO:0000256" key="3">
    <source>
        <dbReference type="ARBA" id="ARBA00012438"/>
    </source>
</evidence>